<dbReference type="SMART" id="SM00862">
    <property type="entry name" value="Trans_reg_C"/>
    <property type="match status" value="1"/>
</dbReference>
<dbReference type="InterPro" id="IPR039420">
    <property type="entry name" value="WalR-like"/>
</dbReference>
<evidence type="ECO:0000256" key="9">
    <source>
        <dbReference type="PROSITE-ProRule" id="PRU01091"/>
    </source>
</evidence>
<comment type="subcellular location">
    <subcellularLocation>
        <location evidence="1">Cytoplasm</location>
    </subcellularLocation>
</comment>
<keyword evidence="2" id="KW-0963">Cytoplasm</keyword>
<dbReference type="PROSITE" id="PS50110">
    <property type="entry name" value="RESPONSE_REGULATORY"/>
    <property type="match status" value="1"/>
</dbReference>
<feature type="domain" description="Response regulatory" evidence="10">
    <location>
        <begin position="2"/>
        <end position="115"/>
    </location>
</feature>
<evidence type="ECO:0000313" key="13">
    <source>
        <dbReference type="Proteomes" id="UP000306585"/>
    </source>
</evidence>
<feature type="DNA-binding region" description="OmpR/PhoB-type" evidence="9">
    <location>
        <begin position="127"/>
        <end position="226"/>
    </location>
</feature>
<dbReference type="AlphaFoldDB" id="A0A5R9GSX8"/>
<comment type="caution">
    <text evidence="12">The sequence shown here is derived from an EMBL/GenBank/DDBJ whole genome shotgun (WGS) entry which is preliminary data.</text>
</comment>
<dbReference type="PANTHER" id="PTHR48111">
    <property type="entry name" value="REGULATOR OF RPOS"/>
    <property type="match status" value="1"/>
</dbReference>
<dbReference type="Pfam" id="PF00486">
    <property type="entry name" value="Trans_reg_C"/>
    <property type="match status" value="1"/>
</dbReference>
<dbReference type="GO" id="GO:0032993">
    <property type="term" value="C:protein-DNA complex"/>
    <property type="evidence" value="ECO:0007669"/>
    <property type="project" value="TreeGrafter"/>
</dbReference>
<gene>
    <name evidence="12" type="ORF">FEF65_07095</name>
</gene>
<dbReference type="PANTHER" id="PTHR48111:SF39">
    <property type="entry name" value="TRANSCRIPTIONAL REGULATORY PROTEIN CPXR"/>
    <property type="match status" value="1"/>
</dbReference>
<keyword evidence="3 8" id="KW-0597">Phosphoprotein</keyword>
<evidence type="ECO:0000256" key="4">
    <source>
        <dbReference type="ARBA" id="ARBA00023012"/>
    </source>
</evidence>
<dbReference type="InterPro" id="IPR011006">
    <property type="entry name" value="CheY-like_superfamily"/>
</dbReference>
<dbReference type="Proteomes" id="UP000306585">
    <property type="component" value="Unassembled WGS sequence"/>
</dbReference>
<name>A0A5R9GSX8_9PROT</name>
<dbReference type="CDD" id="cd00383">
    <property type="entry name" value="trans_reg_C"/>
    <property type="match status" value="1"/>
</dbReference>
<evidence type="ECO:0000256" key="2">
    <source>
        <dbReference type="ARBA" id="ARBA00022490"/>
    </source>
</evidence>
<protein>
    <submittedName>
        <fullName evidence="12">Response regulator transcription factor</fullName>
    </submittedName>
</protein>
<sequence length="229" mass="25776">MSILMIDDDRELCDLMGRFLASEGFTVSCEHNGISGLERLRQEAFELAIVDIMMPGKNGMDLLRELRQFSSVPVIMLTARGEEMDRILGLELGADDYMPKPCNPRELAARIRAVLRRSEPRQEGNEKENCLFGSIEWRPQSRTILEHGVAIELTATEYNILATLIQHAGEVVSKFELSEEALGKRYGPFDRSLDVHIGHLRKKLAPAADGEPRIKTVRSVGWLFVPDQA</sequence>
<dbReference type="InterPro" id="IPR058124">
    <property type="entry name" value="CpxR-like_REC"/>
</dbReference>
<dbReference type="GO" id="GO:0000976">
    <property type="term" value="F:transcription cis-regulatory region binding"/>
    <property type="evidence" value="ECO:0007669"/>
    <property type="project" value="TreeGrafter"/>
</dbReference>
<dbReference type="Gene3D" id="1.10.10.10">
    <property type="entry name" value="Winged helix-like DNA-binding domain superfamily/Winged helix DNA-binding domain"/>
    <property type="match status" value="1"/>
</dbReference>
<dbReference type="Gene3D" id="6.10.250.690">
    <property type="match status" value="1"/>
</dbReference>
<evidence type="ECO:0000256" key="6">
    <source>
        <dbReference type="ARBA" id="ARBA00023125"/>
    </source>
</evidence>
<evidence type="ECO:0000256" key="8">
    <source>
        <dbReference type="PROSITE-ProRule" id="PRU00169"/>
    </source>
</evidence>
<organism evidence="12 13">
    <name type="scientific">Mariprofundus erugo</name>
    <dbReference type="NCBI Taxonomy" id="2528639"/>
    <lineage>
        <taxon>Bacteria</taxon>
        <taxon>Pseudomonadati</taxon>
        <taxon>Pseudomonadota</taxon>
        <taxon>Candidatius Mariprofundia</taxon>
        <taxon>Mariprofundales</taxon>
        <taxon>Mariprofundaceae</taxon>
        <taxon>Mariprofundus</taxon>
    </lineage>
</organism>
<dbReference type="PROSITE" id="PS51755">
    <property type="entry name" value="OMPR_PHOB"/>
    <property type="match status" value="1"/>
</dbReference>
<accession>A0A5R9GSX8</accession>
<dbReference type="InterPro" id="IPR001789">
    <property type="entry name" value="Sig_transdc_resp-reg_receiver"/>
</dbReference>
<evidence type="ECO:0000256" key="7">
    <source>
        <dbReference type="ARBA" id="ARBA00023163"/>
    </source>
</evidence>
<evidence type="ECO:0000256" key="5">
    <source>
        <dbReference type="ARBA" id="ARBA00023015"/>
    </source>
</evidence>
<dbReference type="EMBL" id="VBRY01000006">
    <property type="protein sequence ID" value="TLS67202.1"/>
    <property type="molecule type" value="Genomic_DNA"/>
</dbReference>
<feature type="domain" description="OmpR/PhoB-type" evidence="11">
    <location>
        <begin position="127"/>
        <end position="226"/>
    </location>
</feature>
<dbReference type="InterPro" id="IPR016032">
    <property type="entry name" value="Sig_transdc_resp-reg_C-effctor"/>
</dbReference>
<dbReference type="SUPFAM" id="SSF46894">
    <property type="entry name" value="C-terminal effector domain of the bipartite response regulators"/>
    <property type="match status" value="1"/>
</dbReference>
<dbReference type="RefSeq" id="WP_138239120.1">
    <property type="nucleotide sequence ID" value="NZ_VBRY01000006.1"/>
</dbReference>
<dbReference type="GO" id="GO:0006355">
    <property type="term" value="P:regulation of DNA-templated transcription"/>
    <property type="evidence" value="ECO:0007669"/>
    <property type="project" value="InterPro"/>
</dbReference>
<dbReference type="InterPro" id="IPR036388">
    <property type="entry name" value="WH-like_DNA-bd_sf"/>
</dbReference>
<dbReference type="SMART" id="SM00448">
    <property type="entry name" value="REC"/>
    <property type="match status" value="1"/>
</dbReference>
<dbReference type="Gene3D" id="3.40.50.2300">
    <property type="match status" value="1"/>
</dbReference>
<reference evidence="12 13" key="1">
    <citation type="journal article" date="2019" name="Appl. Environ. Microbiol.">
        <title>Environmental Evidence and Genomic Insight of Iron-oxidizing Bacteria Preference Towards More Corrosion Resistant Stainless Steel at Higher Salinities.</title>
        <authorList>
            <person name="Garrison C.E."/>
            <person name="Price K.A."/>
            <person name="Field E.K."/>
        </authorList>
    </citation>
    <scope>NUCLEOTIDE SEQUENCE [LARGE SCALE GENOMIC DNA]</scope>
    <source>
        <strain evidence="12 13">P3</strain>
    </source>
</reference>
<keyword evidence="5" id="KW-0805">Transcription regulation</keyword>
<proteinExistence type="predicted"/>
<dbReference type="InterPro" id="IPR001867">
    <property type="entry name" value="OmpR/PhoB-type_DNA-bd"/>
</dbReference>
<dbReference type="Pfam" id="PF00072">
    <property type="entry name" value="Response_reg"/>
    <property type="match status" value="1"/>
</dbReference>
<evidence type="ECO:0000256" key="3">
    <source>
        <dbReference type="ARBA" id="ARBA00022553"/>
    </source>
</evidence>
<dbReference type="GO" id="GO:0000156">
    <property type="term" value="F:phosphorelay response regulator activity"/>
    <property type="evidence" value="ECO:0007669"/>
    <property type="project" value="TreeGrafter"/>
</dbReference>
<evidence type="ECO:0000256" key="1">
    <source>
        <dbReference type="ARBA" id="ARBA00004496"/>
    </source>
</evidence>
<evidence type="ECO:0000313" key="12">
    <source>
        <dbReference type="EMBL" id="TLS67202.1"/>
    </source>
</evidence>
<dbReference type="GO" id="GO:0005829">
    <property type="term" value="C:cytosol"/>
    <property type="evidence" value="ECO:0007669"/>
    <property type="project" value="TreeGrafter"/>
</dbReference>
<evidence type="ECO:0000259" key="10">
    <source>
        <dbReference type="PROSITE" id="PS50110"/>
    </source>
</evidence>
<dbReference type="SUPFAM" id="SSF52172">
    <property type="entry name" value="CheY-like"/>
    <property type="match status" value="1"/>
</dbReference>
<feature type="modified residue" description="4-aspartylphosphate" evidence="8">
    <location>
        <position position="51"/>
    </location>
</feature>
<dbReference type="CDD" id="cd17623">
    <property type="entry name" value="REC_OmpR_CpxR"/>
    <property type="match status" value="1"/>
</dbReference>
<keyword evidence="6 9" id="KW-0238">DNA-binding</keyword>
<evidence type="ECO:0000259" key="11">
    <source>
        <dbReference type="PROSITE" id="PS51755"/>
    </source>
</evidence>
<keyword evidence="4" id="KW-0902">Two-component regulatory system</keyword>
<keyword evidence="13" id="KW-1185">Reference proteome</keyword>
<keyword evidence="7" id="KW-0804">Transcription</keyword>